<accession>A0A7S3MCI7</accession>
<sequence length="1262" mass="137908">MASKRVNKAPAKPVIPPPADDSGSDVPDLVSESDDSSDNDPRDRPPPAVPAPVAAAQMASKPRAQPVSQDSDSSDEDSDSGEAGDAEKPKKKRKPKKKKPKKKPAAGAAAAEKYSVDDLPPLVQSEVKAPPVKVVDPEQVKKDFLRVTFLAKWQTVIAAITDIRKKLNVKNSKTGKLNTLDDLSFSWAAQKFEYDVVVEQTQEEVRYRETVMGVLAENEGVNEEESFDDSDLYEDEGGMELREALSASETEDPSLMETPEDAPQKFPVELSISVKKWLERQDERYRVMFQNRITQLAAGQRSYALSKRLKHCSFPVYETKLDAGQRILWTQVDREEEDNSCVTTLIVWFAAKHHRVPHLLRLIEHSCGRTIKQVEGRKAGGITDSAQLSSVTARYVVKTEGLKTLLHLPEDAVMLDPQGNIPLKIFPVPDLSELSAEHWRAPLRLNKLEQSVRKQTGAVLLLGRSGTGKTLCLMDRMHHDRMQLQRTGSVTKVLSGSGGSGAASEDSASGVRRPTQLFVARSLQLCELVRRYQQSNANDSLSVDVDCLYMRMRHFLADMEGKLVQAAVPFTTGASSPSVPAGVSAEEKCFCRTHRESDCVDFARFAREIYPVISTSSLLSKVKIAPNNGTNGLNGTSALALDALVVWTQIRSFLKGSIEAVLAGGSLSLEAYLDFEVFGKDRARLKSEQRQRVHELFRLYEAHLREHRLWDDMDRVQSVLSRAFRLAARRSNLTTSSASSAAASVSPTRESSTIDFSAVLKGATWDAYFDKVYVDEVQDYTQAEIAVFLLAVGFKTDSIFLAGDPAQSVVEGVDFRFDEVRSLVHKLSCGRETIQRPIKLLTNYRSHTGVLSCAAAIIDKLLLMFPGSANVLSKDEGLFTGPRPNYVRVDDPVEILQVLGKGVAVLAPDSSAWLKRSAHSAAQSALAAGLEAEGEGESETEASAQAVSLQLLDTEEGAGTTAVDATTPAITATAATPAEAKDGILHLGNIVMGIRAAKGLEFSDVMVLDFFSKLSAADAKAWKTLFAENPNADVAVQDQQFKYPQLEPQLKMLYTAITRSMNRLLFVESAKSEAGEAFFRWLERNHLADKFDFKAAKQHGEERYITSDEWKVRGIQFAGQVDARLQKDAILANIELLDQAILCFTNANEAQLKNVALAQKKLATAQLASLAAADRNSSSAGAGGTARTGLSASGNGGGYVESAEMETSRAVILAGLEKGVFEDVHLLCSNLASTLEPEYLRSVFEEQVCKVLKDGAGEDGVF</sequence>
<dbReference type="PANTHER" id="PTHR21529">
    <property type="entry name" value="MAMMARY TURMOR VIRUS RECEPTOR HOMOLOG 1, 2 MTVR1, 2"/>
    <property type="match status" value="1"/>
</dbReference>
<protein>
    <recommendedName>
        <fullName evidence="3">DNA helicase</fullName>
    </recommendedName>
</protein>
<reference evidence="2" key="1">
    <citation type="submission" date="2021-01" db="EMBL/GenBank/DDBJ databases">
        <authorList>
            <person name="Corre E."/>
            <person name="Pelletier E."/>
            <person name="Niang G."/>
            <person name="Scheremetjew M."/>
            <person name="Finn R."/>
            <person name="Kale V."/>
            <person name="Holt S."/>
            <person name="Cochrane G."/>
            <person name="Meng A."/>
            <person name="Brown T."/>
            <person name="Cohen L."/>
        </authorList>
    </citation>
    <scope>NUCLEOTIDE SEQUENCE</scope>
    <source>
        <strain evidence="2">CCAP 955/1</strain>
    </source>
</reference>
<dbReference type="InterPro" id="IPR039904">
    <property type="entry name" value="TRANK1"/>
</dbReference>
<dbReference type="SUPFAM" id="SSF52540">
    <property type="entry name" value="P-loop containing nucleoside triphosphate hydrolases"/>
    <property type="match status" value="1"/>
</dbReference>
<dbReference type="PANTHER" id="PTHR21529:SF4">
    <property type="entry name" value="TPR AND ANKYRIN REPEAT-CONTAINING PROTEIN 1"/>
    <property type="match status" value="1"/>
</dbReference>
<dbReference type="InterPro" id="IPR027417">
    <property type="entry name" value="P-loop_NTPase"/>
</dbReference>
<proteinExistence type="predicted"/>
<feature type="compositionally biased region" description="Acidic residues" evidence="1">
    <location>
        <begin position="72"/>
        <end position="84"/>
    </location>
</feature>
<organism evidence="2">
    <name type="scientific">Spumella elongata</name>
    <dbReference type="NCBI Taxonomy" id="89044"/>
    <lineage>
        <taxon>Eukaryota</taxon>
        <taxon>Sar</taxon>
        <taxon>Stramenopiles</taxon>
        <taxon>Ochrophyta</taxon>
        <taxon>Chrysophyceae</taxon>
        <taxon>Chromulinales</taxon>
        <taxon>Chromulinaceae</taxon>
        <taxon>Spumella</taxon>
    </lineage>
</organism>
<evidence type="ECO:0008006" key="3">
    <source>
        <dbReference type="Google" id="ProtNLM"/>
    </source>
</evidence>
<name>A0A7S3MCI7_9STRA</name>
<feature type="region of interest" description="Disordered" evidence="1">
    <location>
        <begin position="1"/>
        <end position="113"/>
    </location>
</feature>
<dbReference type="EMBL" id="HBIC01049771">
    <property type="protein sequence ID" value="CAE0296547.1"/>
    <property type="molecule type" value="Transcribed_RNA"/>
</dbReference>
<dbReference type="Gene3D" id="3.40.50.300">
    <property type="entry name" value="P-loop containing nucleotide triphosphate hydrolases"/>
    <property type="match status" value="2"/>
</dbReference>
<gene>
    <name evidence="2" type="ORF">SELO1098_LOCUS25399</name>
</gene>
<evidence type="ECO:0000256" key="1">
    <source>
        <dbReference type="SAM" id="MobiDB-lite"/>
    </source>
</evidence>
<evidence type="ECO:0000313" key="2">
    <source>
        <dbReference type="EMBL" id="CAE0296547.1"/>
    </source>
</evidence>
<dbReference type="AlphaFoldDB" id="A0A7S3MCI7"/>
<feature type="compositionally biased region" description="Basic residues" evidence="1">
    <location>
        <begin position="89"/>
        <end position="104"/>
    </location>
</feature>